<keyword evidence="3" id="KW-1185">Reference proteome</keyword>
<protein>
    <recommendedName>
        <fullName evidence="4">Peptidylprolyl isomerase</fullName>
    </recommendedName>
</protein>
<reference evidence="2 3" key="1">
    <citation type="submission" date="2017-04" db="EMBL/GenBank/DDBJ databases">
        <title>Genome Sequence of the Model Brown-Rot Fungus Postia placenta SB12.</title>
        <authorList>
            <consortium name="DOE Joint Genome Institute"/>
            <person name="Gaskell J."/>
            <person name="Kersten P."/>
            <person name="Larrondo L.F."/>
            <person name="Canessa P."/>
            <person name="Martinez D."/>
            <person name="Hibbett D."/>
            <person name="Schmoll M."/>
            <person name="Kubicek C.P."/>
            <person name="Martinez A.T."/>
            <person name="Yadav J."/>
            <person name="Master E."/>
            <person name="Magnuson J.K."/>
            <person name="James T."/>
            <person name="Yaver D."/>
            <person name="Berka R."/>
            <person name="Labutti K."/>
            <person name="Lipzen A."/>
            <person name="Aerts A."/>
            <person name="Barry K."/>
            <person name="Henrissat B."/>
            <person name="Blanchette R."/>
            <person name="Grigoriev I."/>
            <person name="Cullen D."/>
        </authorList>
    </citation>
    <scope>NUCLEOTIDE SEQUENCE [LARGE SCALE GENOMIC DNA]</scope>
    <source>
        <strain evidence="2 3">MAD-698-R-SB12</strain>
    </source>
</reference>
<evidence type="ECO:0000313" key="2">
    <source>
        <dbReference type="EMBL" id="OSX63281.1"/>
    </source>
</evidence>
<dbReference type="RefSeq" id="XP_024340075.1">
    <property type="nucleotide sequence ID" value="XM_024478820.1"/>
</dbReference>
<evidence type="ECO:0008006" key="4">
    <source>
        <dbReference type="Google" id="ProtNLM"/>
    </source>
</evidence>
<gene>
    <name evidence="2" type="ORF">POSPLADRAFT_1045656</name>
</gene>
<dbReference type="GeneID" id="36323770"/>
<dbReference type="EMBL" id="KZ110595">
    <property type="protein sequence ID" value="OSX63281.1"/>
    <property type="molecule type" value="Genomic_DNA"/>
</dbReference>
<dbReference type="Gene3D" id="3.90.1300.10">
    <property type="entry name" value="Amidase signature (AS) domain"/>
    <property type="match status" value="1"/>
</dbReference>
<proteinExistence type="predicted"/>
<organism evidence="2 3">
    <name type="scientific">Postia placenta MAD-698-R-SB12</name>
    <dbReference type="NCBI Taxonomy" id="670580"/>
    <lineage>
        <taxon>Eukaryota</taxon>
        <taxon>Fungi</taxon>
        <taxon>Dikarya</taxon>
        <taxon>Basidiomycota</taxon>
        <taxon>Agaricomycotina</taxon>
        <taxon>Agaricomycetes</taxon>
        <taxon>Polyporales</taxon>
        <taxon>Adustoporiaceae</taxon>
        <taxon>Rhodonia</taxon>
    </lineage>
</organism>
<evidence type="ECO:0000313" key="3">
    <source>
        <dbReference type="Proteomes" id="UP000194127"/>
    </source>
</evidence>
<evidence type="ECO:0000256" key="1">
    <source>
        <dbReference type="SAM" id="SignalP"/>
    </source>
</evidence>
<keyword evidence="1" id="KW-0732">Signal</keyword>
<dbReference type="Proteomes" id="UP000194127">
    <property type="component" value="Unassembled WGS sequence"/>
</dbReference>
<accession>A0A1X6N3R1</accession>
<feature type="signal peptide" evidence="1">
    <location>
        <begin position="1"/>
        <end position="21"/>
    </location>
</feature>
<dbReference type="AlphaFoldDB" id="A0A1X6N3R1"/>
<dbReference type="STRING" id="670580.A0A1X6N3R1"/>
<dbReference type="InterPro" id="IPR036928">
    <property type="entry name" value="AS_sf"/>
</dbReference>
<name>A0A1X6N3R1_9APHY</name>
<sequence>MQFKLAAVLFALASLLGASSASVSRTPVKSRLKSLVGKNPPVTWVMCVLAEECDSRGPGRLNPEWQPILHISNQVVLYNPTSHALSIRTTPNTSLAPTTTEKGYVSQALKLVPTVRDLWSPAVLSAILFPPVPMSYTVDAVGAAAPELPVQSSLDLKENMSDDAHNSKQYLADCASRPVPRKRISTRRKIVVDYTAGTLSVTHVDRTRDALGAFKPRNAVERGAYGVEVVGRRLQEEKVLVGMKIVEKLLKQDRNAYVLFERDD</sequence>
<feature type="chain" id="PRO_5010871188" description="Peptidylprolyl isomerase" evidence="1">
    <location>
        <begin position="22"/>
        <end position="264"/>
    </location>
</feature>
<dbReference type="OrthoDB" id="6428749at2759"/>